<dbReference type="PANTHER" id="PTHR48078:SF19">
    <property type="entry name" value="ACT DOMAIN-CONTAINING PROTEIN"/>
    <property type="match status" value="1"/>
</dbReference>
<comment type="caution">
    <text evidence="9">The sequence shown here is derived from an EMBL/GenBank/DDBJ whole genome shotgun (WGS) entry which is preliminary data.</text>
</comment>
<comment type="subunit">
    <text evidence="3">In the native structure, TdcB is in a dimeric form, whereas in the TdcB-AMP complex, it exists in a tetrameric form (dimer of dimers).</text>
</comment>
<dbReference type="Gene3D" id="3.40.50.1100">
    <property type="match status" value="2"/>
</dbReference>
<evidence type="ECO:0000256" key="1">
    <source>
        <dbReference type="ARBA" id="ARBA00001933"/>
    </source>
</evidence>
<dbReference type="PANTHER" id="PTHR48078">
    <property type="entry name" value="THREONINE DEHYDRATASE, MITOCHONDRIAL-RELATED"/>
    <property type="match status" value="1"/>
</dbReference>
<organism evidence="9 10">
    <name type="scientific">Dictyobacter formicarum</name>
    <dbReference type="NCBI Taxonomy" id="2778368"/>
    <lineage>
        <taxon>Bacteria</taxon>
        <taxon>Bacillati</taxon>
        <taxon>Chloroflexota</taxon>
        <taxon>Ktedonobacteria</taxon>
        <taxon>Ktedonobacterales</taxon>
        <taxon>Dictyobacteraceae</taxon>
        <taxon>Dictyobacter</taxon>
    </lineage>
</organism>
<evidence type="ECO:0000313" key="10">
    <source>
        <dbReference type="Proteomes" id="UP000635565"/>
    </source>
</evidence>
<dbReference type="InterPro" id="IPR000634">
    <property type="entry name" value="Ser/Thr_deHydtase_PyrdxlP-BS"/>
</dbReference>
<dbReference type="PROSITE" id="PS51671">
    <property type="entry name" value="ACT"/>
    <property type="match status" value="1"/>
</dbReference>
<proteinExistence type="predicted"/>
<evidence type="ECO:0000313" key="9">
    <source>
        <dbReference type="EMBL" id="GHO85235.1"/>
    </source>
</evidence>
<keyword evidence="5" id="KW-0021">Allosteric enzyme</keyword>
<keyword evidence="6" id="KW-0663">Pyridoxal phosphate</keyword>
<evidence type="ECO:0000256" key="5">
    <source>
        <dbReference type="ARBA" id="ARBA00022533"/>
    </source>
</evidence>
<dbReference type="Pfam" id="PF00291">
    <property type="entry name" value="PALP"/>
    <property type="match status" value="1"/>
</dbReference>
<evidence type="ECO:0000256" key="6">
    <source>
        <dbReference type="ARBA" id="ARBA00022898"/>
    </source>
</evidence>
<dbReference type="NCBIfam" id="TIGR01127">
    <property type="entry name" value="ilvA_1Cterm"/>
    <property type="match status" value="1"/>
</dbReference>
<protein>
    <recommendedName>
        <fullName evidence="4">L-threonine dehydratase catabolic TdcB</fullName>
    </recommendedName>
</protein>
<dbReference type="InterPro" id="IPR005789">
    <property type="entry name" value="Thr_deHydtase_catblc"/>
</dbReference>
<keyword evidence="7" id="KW-0456">Lyase</keyword>
<evidence type="ECO:0000259" key="8">
    <source>
        <dbReference type="PROSITE" id="PS51671"/>
    </source>
</evidence>
<keyword evidence="10" id="KW-1185">Reference proteome</keyword>
<accession>A0ABQ3VGE7</accession>
<dbReference type="InterPro" id="IPR036052">
    <property type="entry name" value="TrpB-like_PALP_sf"/>
</dbReference>
<evidence type="ECO:0000256" key="4">
    <source>
        <dbReference type="ARBA" id="ARBA00022248"/>
    </source>
</evidence>
<dbReference type="Proteomes" id="UP000635565">
    <property type="component" value="Unassembled WGS sequence"/>
</dbReference>
<dbReference type="SUPFAM" id="SSF53686">
    <property type="entry name" value="Tryptophan synthase beta subunit-like PLP-dependent enzymes"/>
    <property type="match status" value="1"/>
</dbReference>
<dbReference type="RefSeq" id="WP_201362896.1">
    <property type="nucleotide sequence ID" value="NZ_BNJJ01000008.1"/>
</dbReference>
<dbReference type="InterPro" id="IPR002912">
    <property type="entry name" value="ACT_dom"/>
</dbReference>
<reference evidence="9 10" key="1">
    <citation type="journal article" date="2021" name="Int. J. Syst. Evol. Microbiol.">
        <title>Reticulibacter mediterranei gen. nov., sp. nov., within the new family Reticulibacteraceae fam. nov., and Ktedonospora formicarum gen. nov., sp. nov., Ktedonobacter robiniae sp. nov., Dictyobacter formicarum sp. nov. and Dictyobacter arantiisoli sp. nov., belonging to the class Ktedonobacteria.</title>
        <authorList>
            <person name="Yabe S."/>
            <person name="Zheng Y."/>
            <person name="Wang C.M."/>
            <person name="Sakai Y."/>
            <person name="Abe K."/>
            <person name="Yokota A."/>
            <person name="Donadio S."/>
            <person name="Cavaletti L."/>
            <person name="Monciardini P."/>
        </authorList>
    </citation>
    <scope>NUCLEOTIDE SEQUENCE [LARGE SCALE GENOMIC DNA]</scope>
    <source>
        <strain evidence="9 10">SOSP1-9</strain>
    </source>
</reference>
<dbReference type="EMBL" id="BNJJ01000008">
    <property type="protein sequence ID" value="GHO85235.1"/>
    <property type="molecule type" value="Genomic_DNA"/>
</dbReference>
<dbReference type="InterPro" id="IPR050147">
    <property type="entry name" value="Ser/Thr_Dehydratase"/>
</dbReference>
<comment type="cofactor">
    <cofactor evidence="1">
        <name>pyridoxal 5'-phosphate</name>
        <dbReference type="ChEBI" id="CHEBI:597326"/>
    </cofactor>
</comment>
<name>A0ABQ3VGE7_9CHLR</name>
<dbReference type="InterPro" id="IPR001926">
    <property type="entry name" value="TrpB-like_PALP"/>
</dbReference>
<feature type="domain" description="ACT" evidence="8">
    <location>
        <begin position="362"/>
        <end position="440"/>
    </location>
</feature>
<comment type="pathway">
    <text evidence="2">Amino-acid degradation; L-threonine degradation via propanoate pathway; propanoate from L-threonine: step 1/4.</text>
</comment>
<evidence type="ECO:0000256" key="7">
    <source>
        <dbReference type="ARBA" id="ARBA00023239"/>
    </source>
</evidence>
<evidence type="ECO:0000256" key="2">
    <source>
        <dbReference type="ARBA" id="ARBA00004958"/>
    </source>
</evidence>
<dbReference type="CDD" id="cd01562">
    <property type="entry name" value="Thr-dehyd"/>
    <property type="match status" value="1"/>
</dbReference>
<sequence length="445" mass="49499">MSQYHAEQEQNCNIPPTLNDIYEAKEVIKDHINQTLLDESNFIRESCNAKRVLLKTENVQKTGSFKIRGALNKLSHLREEQKERGIIAASAGNHAQGVALAAKKLNIKPCTIFMPENAPKAKQKATESYGAKTELHGNTYDKAASFARKQAKDENKEYIEAFNDRYVIAGQGTIGLEILEQASKILEPGSNVDTILVPVGGGGLISGIAIAVKEQRPEINVIGVQAAQCAAARAAWNEMEPVLLSQGETIADGIKVRKIGQIPFEIMHKYLGKYRYVDQIITVDEMQIIRAMFLLQERCKFVVEGAGAVGVAALLHLDSFPEQKSFFVEKNVVVVLSGGNVDMDKVGNMIETALIQEWRTAVFKINMKDKPNSLLALLENVNKSQANIRHITQTHILRRWANPELELILTLETRDQIHASDVFSKLKSVEDVSDIEFIRAPFLLE</sequence>
<gene>
    <name evidence="9" type="ORF">KSZ_32410</name>
</gene>
<evidence type="ECO:0000256" key="3">
    <source>
        <dbReference type="ARBA" id="ARBA00011447"/>
    </source>
</evidence>
<dbReference type="PROSITE" id="PS00165">
    <property type="entry name" value="DEHYDRATASE_SER_THR"/>
    <property type="match status" value="1"/>
</dbReference>